<keyword evidence="4" id="KW-0238">DNA-binding</keyword>
<dbReference type="Pfam" id="PF08940">
    <property type="entry name" value="DUF1918"/>
    <property type="match status" value="1"/>
</dbReference>
<keyword evidence="5" id="KW-1185">Reference proteome</keyword>
<dbReference type="EMBL" id="BDCX01000015">
    <property type="protein sequence ID" value="GAT69844.1"/>
    <property type="molecule type" value="Genomic_DNA"/>
</dbReference>
<reference evidence="5" key="2">
    <citation type="submission" date="2016-04" db="EMBL/GenBank/DDBJ databases">
        <title>Planomonospora sphaerica JCM9374 whole genome shotgun sequence.</title>
        <authorList>
            <person name="Suzuki T."/>
            <person name="Dohra H."/>
            <person name="Kodani S."/>
        </authorList>
    </citation>
    <scope>NUCLEOTIDE SEQUENCE [LARGE SCALE GENOMIC DNA]</scope>
    <source>
        <strain evidence="5">JCM 9374</strain>
    </source>
</reference>
<accession>A0A161LKM4</accession>
<dbReference type="SUPFAM" id="SSF50118">
    <property type="entry name" value="Cell growth inhibitor/plasmid maintenance toxic component"/>
    <property type="match status" value="1"/>
</dbReference>
<evidence type="ECO:0000256" key="1">
    <source>
        <dbReference type="ARBA" id="ARBA00008791"/>
    </source>
</evidence>
<dbReference type="Proteomes" id="UP000077701">
    <property type="component" value="Unassembled WGS sequence"/>
</dbReference>
<name>A0A161LKM4_9ACTN</name>
<evidence type="ECO:0000313" key="4">
    <source>
        <dbReference type="EMBL" id="GAT69844.1"/>
    </source>
</evidence>
<protein>
    <submittedName>
        <fullName evidence="4">DNA-binding protein</fullName>
    </submittedName>
</protein>
<dbReference type="GO" id="GO:0003677">
    <property type="term" value="F:DNA binding"/>
    <property type="evidence" value="ECO:0007669"/>
    <property type="project" value="UniProtKB-KW"/>
</dbReference>
<evidence type="ECO:0000259" key="2">
    <source>
        <dbReference type="Pfam" id="PF00582"/>
    </source>
</evidence>
<dbReference type="STRING" id="161355.PS9374_05524"/>
<dbReference type="InterPro" id="IPR006016">
    <property type="entry name" value="UspA"/>
</dbReference>
<evidence type="ECO:0000259" key="3">
    <source>
        <dbReference type="Pfam" id="PF08940"/>
    </source>
</evidence>
<gene>
    <name evidence="4" type="ORF">PS9374_05524</name>
</gene>
<comment type="caution">
    <text evidence="4">The sequence shown here is derived from an EMBL/GenBank/DDBJ whole genome shotgun (WGS) entry which is preliminary data.</text>
</comment>
<dbReference type="Pfam" id="PF00582">
    <property type="entry name" value="Usp"/>
    <property type="match status" value="1"/>
</dbReference>
<evidence type="ECO:0000313" key="5">
    <source>
        <dbReference type="Proteomes" id="UP000077701"/>
    </source>
</evidence>
<dbReference type="PRINTS" id="PR01438">
    <property type="entry name" value="UNVRSLSTRESS"/>
</dbReference>
<dbReference type="InterPro" id="IPR006015">
    <property type="entry name" value="Universal_stress_UspA"/>
</dbReference>
<comment type="similarity">
    <text evidence="1">Belongs to the universal stress protein A family.</text>
</comment>
<dbReference type="SUPFAM" id="SSF52402">
    <property type="entry name" value="Adenine nucleotide alpha hydrolases-like"/>
    <property type="match status" value="1"/>
</dbReference>
<sequence length="94" mass="10038">MPGVRRIGVIMELRRPDGTPPYVVRWVDDEHEGLVFPGPDARVVTKEDRDASAGAGLLVVGSRGRGDLTGLLLGSVSHSLLHHALCPLAVVPPR</sequence>
<organism evidence="4 5">
    <name type="scientific">Planomonospora sphaerica</name>
    <dbReference type="NCBI Taxonomy" id="161355"/>
    <lineage>
        <taxon>Bacteria</taxon>
        <taxon>Bacillati</taxon>
        <taxon>Actinomycetota</taxon>
        <taxon>Actinomycetes</taxon>
        <taxon>Streptosporangiales</taxon>
        <taxon>Streptosporangiaceae</taxon>
        <taxon>Planomonospora</taxon>
    </lineage>
</organism>
<dbReference type="AlphaFoldDB" id="A0A161LKM4"/>
<dbReference type="Gene3D" id="2.30.30.440">
    <property type="entry name" value="Domain of unknown function DUF1918"/>
    <property type="match status" value="1"/>
</dbReference>
<dbReference type="InterPro" id="IPR015035">
    <property type="entry name" value="DUF1918"/>
</dbReference>
<proteinExistence type="inferred from homology"/>
<reference evidence="4 5" key="1">
    <citation type="journal article" date="2016" name="Genome Announc.">
        <title>Draft Genome Sequence of Planomonospora sphaerica JCM9374, a Rare Actinomycete.</title>
        <authorList>
            <person name="Dohra H."/>
            <person name="Suzuki T."/>
            <person name="Inoue Y."/>
            <person name="Kodani S."/>
        </authorList>
    </citation>
    <scope>NUCLEOTIDE SEQUENCE [LARGE SCALE GENOMIC DNA]</scope>
    <source>
        <strain evidence="4 5">JCM 9374</strain>
    </source>
</reference>
<feature type="domain" description="UspA" evidence="2">
    <location>
        <begin position="50"/>
        <end position="92"/>
    </location>
</feature>
<feature type="domain" description="DUF1918" evidence="3">
    <location>
        <begin position="5"/>
        <end position="43"/>
    </location>
</feature>